<organism evidence="13 14">
    <name type="scientific">Fervidicola ferrireducens</name>
    <dbReference type="NCBI Taxonomy" id="520764"/>
    <lineage>
        <taxon>Bacteria</taxon>
        <taxon>Bacillati</taxon>
        <taxon>Bacillota</taxon>
        <taxon>Clostridia</taxon>
        <taxon>Thermosediminibacterales</taxon>
        <taxon>Thermosediminibacteraceae</taxon>
        <taxon>Fervidicola</taxon>
    </lineage>
</organism>
<comment type="caution">
    <text evidence="13">The sequence shown here is derived from an EMBL/GenBank/DDBJ whole genome shotgun (WGS) entry which is preliminary data.</text>
</comment>
<gene>
    <name evidence="7 13" type="primary">purF</name>
    <name evidence="13" type="ORF">AN618_00510</name>
</gene>
<dbReference type="Gene3D" id="3.60.20.10">
    <property type="entry name" value="Glutamine Phosphoribosylpyrophosphate, subunit 1, domain 1"/>
    <property type="match status" value="1"/>
</dbReference>
<comment type="cofactor">
    <cofactor evidence="7 11">
        <name>[4Fe-4S] cluster</name>
        <dbReference type="ChEBI" id="CHEBI:49883"/>
    </cofactor>
    <text evidence="7 11">Binds 1 [4Fe-4S] cluster per subunit.</text>
</comment>
<keyword evidence="3 7" id="KW-0328">Glycosyltransferase</keyword>
<accession>A0A140LDT8</accession>
<feature type="binding site" evidence="7 10">
    <location>
        <position position="305"/>
    </location>
    <ligand>
        <name>Mg(2+)</name>
        <dbReference type="ChEBI" id="CHEBI:18420"/>
    </ligand>
</feature>
<evidence type="ECO:0000256" key="8">
    <source>
        <dbReference type="PIRNR" id="PIRNR000485"/>
    </source>
</evidence>
<comment type="pathway">
    <text evidence="1 7 8">Purine metabolism; IMP biosynthesis via de novo pathway; N(1)-(5-phospho-D-ribosyl)glycinamide from 5-phospho-alpha-D-ribose 1-diphosphate: step 1/2.</text>
</comment>
<dbReference type="PATRIC" id="fig|520764.3.peg.55"/>
<dbReference type="GO" id="GO:0051539">
    <property type="term" value="F:4 iron, 4 sulfur cluster binding"/>
    <property type="evidence" value="ECO:0007669"/>
    <property type="project" value="UniProtKB-KW"/>
</dbReference>
<dbReference type="GO" id="GO:0006189">
    <property type="term" value="P:'de novo' IMP biosynthetic process"/>
    <property type="evidence" value="ECO:0007669"/>
    <property type="project" value="UniProtKB-UniRule"/>
</dbReference>
<dbReference type="InterPro" id="IPR000836">
    <property type="entry name" value="PRTase_dom"/>
</dbReference>
<dbReference type="CDD" id="cd00715">
    <property type="entry name" value="GPATase_N"/>
    <property type="match status" value="1"/>
</dbReference>
<keyword evidence="7 10" id="KW-0460">Magnesium</keyword>
<feature type="active site" description="Nucleophile" evidence="7 9">
    <location>
        <position position="21"/>
    </location>
</feature>
<dbReference type="STRING" id="520764.AN618_00510"/>
<proteinExistence type="inferred from homology"/>
<comment type="catalytic activity">
    <reaction evidence="7 8">
        <text>5-phospho-beta-D-ribosylamine + L-glutamate + diphosphate = 5-phospho-alpha-D-ribose 1-diphosphate + L-glutamine + H2O</text>
        <dbReference type="Rhea" id="RHEA:14905"/>
        <dbReference type="ChEBI" id="CHEBI:15377"/>
        <dbReference type="ChEBI" id="CHEBI:29985"/>
        <dbReference type="ChEBI" id="CHEBI:33019"/>
        <dbReference type="ChEBI" id="CHEBI:58017"/>
        <dbReference type="ChEBI" id="CHEBI:58359"/>
        <dbReference type="ChEBI" id="CHEBI:58681"/>
        <dbReference type="EC" id="2.4.2.14"/>
    </reaction>
</comment>
<keyword evidence="14" id="KW-1185">Reference proteome</keyword>
<keyword evidence="7" id="KW-0004">4Fe-4S</keyword>
<feature type="binding site" evidence="7 10">
    <location>
        <position position="368"/>
    </location>
    <ligand>
        <name>Mg(2+)</name>
        <dbReference type="ChEBI" id="CHEBI:18420"/>
    </ligand>
</feature>
<dbReference type="Proteomes" id="UP000070427">
    <property type="component" value="Unassembled WGS sequence"/>
</dbReference>
<evidence type="ECO:0000259" key="12">
    <source>
        <dbReference type="PROSITE" id="PS51278"/>
    </source>
</evidence>
<dbReference type="CDD" id="cd06223">
    <property type="entry name" value="PRTases_typeI"/>
    <property type="match status" value="1"/>
</dbReference>
<evidence type="ECO:0000313" key="13">
    <source>
        <dbReference type="EMBL" id="KXG78713.1"/>
    </source>
</evidence>
<evidence type="ECO:0000313" key="14">
    <source>
        <dbReference type="Proteomes" id="UP000070427"/>
    </source>
</evidence>
<dbReference type="GO" id="GO:0004044">
    <property type="term" value="F:amidophosphoribosyltransferase activity"/>
    <property type="evidence" value="ECO:0007669"/>
    <property type="project" value="UniProtKB-UniRule"/>
</dbReference>
<dbReference type="Pfam" id="PF13537">
    <property type="entry name" value="GATase_7"/>
    <property type="match status" value="1"/>
</dbReference>
<dbReference type="Pfam" id="PF00156">
    <property type="entry name" value="Pribosyltran"/>
    <property type="match status" value="1"/>
</dbReference>
<dbReference type="EC" id="2.4.2.14" evidence="7"/>
<dbReference type="NCBIfam" id="TIGR01134">
    <property type="entry name" value="purF"/>
    <property type="match status" value="1"/>
</dbReference>
<dbReference type="InterPro" id="IPR029055">
    <property type="entry name" value="Ntn_hydrolases_N"/>
</dbReference>
<keyword evidence="4 7" id="KW-0808">Transferase</keyword>
<feature type="binding site" evidence="7 11">
    <location>
        <position position="258"/>
    </location>
    <ligand>
        <name>[4Fe-4S] cluster</name>
        <dbReference type="ChEBI" id="CHEBI:49883"/>
    </ligand>
</feature>
<dbReference type="FunCoup" id="A0A140LDT8">
    <property type="interactions" value="344"/>
</dbReference>
<feature type="binding site" evidence="7 11">
    <location>
        <position position="458"/>
    </location>
    <ligand>
        <name>[4Fe-4S] cluster</name>
        <dbReference type="ChEBI" id="CHEBI:49883"/>
    </ligand>
</feature>
<feature type="binding site" evidence="7 11">
    <location>
        <position position="455"/>
    </location>
    <ligand>
        <name>[4Fe-4S] cluster</name>
        <dbReference type="ChEBI" id="CHEBI:49883"/>
    </ligand>
</feature>
<dbReference type="PANTHER" id="PTHR11907">
    <property type="entry name" value="AMIDOPHOSPHORIBOSYLTRANSFERASE"/>
    <property type="match status" value="1"/>
</dbReference>
<dbReference type="UniPathway" id="UPA00074">
    <property type="reaction ID" value="UER00124"/>
</dbReference>
<evidence type="ECO:0000256" key="6">
    <source>
        <dbReference type="ARBA" id="ARBA00022962"/>
    </source>
</evidence>
<dbReference type="SUPFAM" id="SSF53271">
    <property type="entry name" value="PRTase-like"/>
    <property type="match status" value="1"/>
</dbReference>
<evidence type="ECO:0000256" key="3">
    <source>
        <dbReference type="ARBA" id="ARBA00022676"/>
    </source>
</evidence>
<name>A0A140LDT8_9FIRM</name>
<evidence type="ECO:0000256" key="5">
    <source>
        <dbReference type="ARBA" id="ARBA00022755"/>
    </source>
</evidence>
<dbReference type="InterPro" id="IPR035584">
    <property type="entry name" value="PurF_N"/>
</dbReference>
<comment type="similarity">
    <text evidence="2 7 8">In the C-terminal section; belongs to the purine/pyrimidine phosphoribosyltransferase family.</text>
</comment>
<dbReference type="AlphaFoldDB" id="A0A140LDT8"/>
<reference evidence="13 14" key="1">
    <citation type="submission" date="2015-12" db="EMBL/GenBank/DDBJ databases">
        <title>Draft genome sequnece of Fervidicola ferrireducens strain Y170.</title>
        <authorList>
            <person name="Patel B.K."/>
        </authorList>
    </citation>
    <scope>NUCLEOTIDE SEQUENCE [LARGE SCALE GENOMIC DNA]</scope>
    <source>
        <strain evidence="13 14">Y170</strain>
    </source>
</reference>
<dbReference type="Gene3D" id="3.40.50.2020">
    <property type="match status" value="1"/>
</dbReference>
<dbReference type="PIRSF" id="PIRSF000485">
    <property type="entry name" value="Amd_phspho_trans"/>
    <property type="match status" value="1"/>
</dbReference>
<dbReference type="GO" id="GO:0009113">
    <property type="term" value="P:purine nucleobase biosynthetic process"/>
    <property type="evidence" value="ECO:0007669"/>
    <property type="project" value="UniProtKB-UniRule"/>
</dbReference>
<dbReference type="HAMAP" id="MF_01931">
    <property type="entry name" value="PurF"/>
    <property type="match status" value="1"/>
</dbReference>
<comment type="cofactor">
    <cofactor evidence="7 10">
        <name>Mg(2+)</name>
        <dbReference type="ChEBI" id="CHEBI:18420"/>
    </cofactor>
    <text evidence="7 10">Binds 1 Mg(2+) ion per subunit.</text>
</comment>
<evidence type="ECO:0000256" key="4">
    <source>
        <dbReference type="ARBA" id="ARBA00022679"/>
    </source>
</evidence>
<dbReference type="InterPro" id="IPR005854">
    <property type="entry name" value="PurF"/>
</dbReference>
<evidence type="ECO:0000256" key="1">
    <source>
        <dbReference type="ARBA" id="ARBA00005209"/>
    </source>
</evidence>
<feature type="domain" description="Glutamine amidotransferase type-2" evidence="12">
    <location>
        <begin position="21"/>
        <end position="242"/>
    </location>
</feature>
<dbReference type="RefSeq" id="WP_245628316.1">
    <property type="nucleotide sequence ID" value="NZ_LOED01000001.1"/>
</dbReference>
<keyword evidence="5 7" id="KW-0658">Purine biosynthesis</keyword>
<dbReference type="InterPro" id="IPR017932">
    <property type="entry name" value="GATase_2_dom"/>
</dbReference>
<evidence type="ECO:0000256" key="9">
    <source>
        <dbReference type="PIRSR" id="PIRSR000485-1"/>
    </source>
</evidence>
<dbReference type="InParanoid" id="A0A140LDT8"/>
<dbReference type="EMBL" id="LOED01000001">
    <property type="protein sequence ID" value="KXG78713.1"/>
    <property type="molecule type" value="Genomic_DNA"/>
</dbReference>
<sequence>MEQIFGAKGRRMMEEKLKEACGVIGIYSNVEDPSLGRTLYYGLYALQHRGQESAGIAVSSGNGIDYHKDLGLVSEVFTERVLDRLSGHIGIGHVRYSTTGSNSLSNAQPLVVRYKNGYLAVAHNGNLVNAYELRYELEQSGAVFQTTVDSEIIAFLIAREASKDIVEAIKGCMDRIKGAYALVIMTENSLIGVRDPNGFRPLCLGKYNGSFVLASESCAFDTIGAEFIRDVEPGEIVVINSHGIKSVKYKCQEKNSLCIFEFVYFARPDSTIDGINVYRARWESGRILALEHPADADLVVGVPDSGTVAAMGYSAQSGIPFGFGLIKNRYIGRTFIQPSQKLRSLGVMLKLNALKSEVKGKRLVLVDDSIVRGTTSGQIIKMLKDTGAKEVHVRVSSPPVTHSCYFGIDTSSQKELIAATHNVEEIRKYIGADSLGFLSLDGLIKSTGYSCEKFCTACFSGEYPLKVPGERKKYLFEKC</sequence>
<dbReference type="PROSITE" id="PS51278">
    <property type="entry name" value="GATASE_TYPE_2"/>
    <property type="match status" value="1"/>
</dbReference>
<evidence type="ECO:0000256" key="11">
    <source>
        <dbReference type="PIRSR" id="PIRSR000485-3"/>
    </source>
</evidence>
<evidence type="ECO:0000256" key="2">
    <source>
        <dbReference type="ARBA" id="ARBA00010138"/>
    </source>
</evidence>
<protein>
    <recommendedName>
        <fullName evidence="7">Amidophosphoribosyltransferase</fullName>
        <shortName evidence="7">ATase</shortName>
        <ecNumber evidence="7">2.4.2.14</ecNumber>
    </recommendedName>
    <alternativeName>
        <fullName evidence="7">Glutamine phosphoribosylpyrophosphate amidotransferase</fullName>
        <shortName evidence="7">GPATase</shortName>
    </alternativeName>
</protein>
<evidence type="ECO:0000256" key="7">
    <source>
        <dbReference type="HAMAP-Rule" id="MF_01931"/>
    </source>
</evidence>
<keyword evidence="7 10" id="KW-0479">Metal-binding</keyword>
<keyword evidence="7 11" id="KW-0411">Iron-sulfur</keyword>
<feature type="binding site" evidence="7 10">
    <location>
        <position position="367"/>
    </location>
    <ligand>
        <name>Mg(2+)</name>
        <dbReference type="ChEBI" id="CHEBI:18420"/>
    </ligand>
</feature>
<comment type="function">
    <text evidence="7">Catalyzes the formation of phosphoribosylamine from phosphoribosylpyrophosphate (PRPP) and glutamine.</text>
</comment>
<keyword evidence="7 11" id="KW-0408">Iron</keyword>
<feature type="binding site" evidence="7 11">
    <location>
        <position position="404"/>
    </location>
    <ligand>
        <name>[4Fe-4S] cluster</name>
        <dbReference type="ChEBI" id="CHEBI:49883"/>
    </ligand>
</feature>
<dbReference type="SUPFAM" id="SSF56235">
    <property type="entry name" value="N-terminal nucleophile aminohydrolases (Ntn hydrolases)"/>
    <property type="match status" value="1"/>
</dbReference>
<evidence type="ECO:0000256" key="10">
    <source>
        <dbReference type="PIRSR" id="PIRSR000485-2"/>
    </source>
</evidence>
<dbReference type="InterPro" id="IPR029057">
    <property type="entry name" value="PRTase-like"/>
</dbReference>
<keyword evidence="6 7" id="KW-0315">Glutamine amidotransferase</keyword>
<dbReference type="GO" id="GO:0000287">
    <property type="term" value="F:magnesium ion binding"/>
    <property type="evidence" value="ECO:0007669"/>
    <property type="project" value="UniProtKB-UniRule"/>
</dbReference>